<evidence type="ECO:0008006" key="3">
    <source>
        <dbReference type="Google" id="ProtNLM"/>
    </source>
</evidence>
<evidence type="ECO:0000313" key="2">
    <source>
        <dbReference type="Proteomes" id="UP000664857"/>
    </source>
</evidence>
<sequence>MNKFIGLDIKKNAIRFASVNKAGEQIVVDQFNETVLDGNFYKPTITNENFLQKELMTLFKDNRIKQCPTVYSDFGFNLLIKTTKIVEALNMDKVREAIFMELGSSIQVPFNDITFDILSAKPTEKREKSDESDAKMKKRKAKEIDKREQEVNVVITNETDLIYVGDAIETTKNIPYGVDMSALSYHRLFSHFSMQKVKRNMYLLLELNCGEAIVTVMNKGVPIFTQYAEYNPDHWRVNIENQDQSNWSNQWTYDEVYEKNKLLSLIDNINRIINTFSNVSSGSGIKYTLLVGDNPLVEEGIASFLSEHIDVPVITPELAIVNQKGQQLPKRYYKAVGLSMKKEEFK</sequence>
<accession>A0ABS3HSR3</accession>
<dbReference type="Gene3D" id="3.30.1490.300">
    <property type="match status" value="1"/>
</dbReference>
<dbReference type="Proteomes" id="UP000664857">
    <property type="component" value="Unassembled WGS sequence"/>
</dbReference>
<organism evidence="1 2">
    <name type="scientific">Candidatus Vagococcus giribetii</name>
    <dbReference type="NCBI Taxonomy" id="2230876"/>
    <lineage>
        <taxon>Bacteria</taxon>
        <taxon>Bacillati</taxon>
        <taxon>Bacillota</taxon>
        <taxon>Bacilli</taxon>
        <taxon>Lactobacillales</taxon>
        <taxon>Enterococcaceae</taxon>
        <taxon>Vagococcus</taxon>
    </lineage>
</organism>
<reference evidence="1 2" key="1">
    <citation type="submission" date="2021-03" db="EMBL/GenBank/DDBJ databases">
        <title>Enterococcal diversity collection.</title>
        <authorList>
            <person name="Gilmore M.S."/>
            <person name="Schwartzman J."/>
            <person name="Van Tyne D."/>
            <person name="Martin M."/>
            <person name="Earl A.M."/>
            <person name="Manson A.L."/>
            <person name="Straub T."/>
            <person name="Salamzade R."/>
            <person name="Saavedra J."/>
            <person name="Lebreton F."/>
            <person name="Prichula J."/>
            <person name="Schaufler K."/>
            <person name="Gaca A."/>
            <person name="Sgardioli B."/>
            <person name="Wagenaar J."/>
            <person name="Strong T."/>
        </authorList>
    </citation>
    <scope>NUCLEOTIDE SEQUENCE [LARGE SCALE GENOMIC DNA]</scope>
    <source>
        <strain evidence="1 2">DIV0080</strain>
    </source>
</reference>
<dbReference type="Gene3D" id="3.30.420.40">
    <property type="match status" value="2"/>
</dbReference>
<gene>
    <name evidence="1" type="ORF">DOK76_02285</name>
</gene>
<dbReference type="EMBL" id="JAFLVX010000007">
    <property type="protein sequence ID" value="MBO0475881.1"/>
    <property type="molecule type" value="Genomic_DNA"/>
</dbReference>
<protein>
    <recommendedName>
        <fullName evidence="3">Pilus assembly protein PilM</fullName>
    </recommendedName>
</protein>
<comment type="caution">
    <text evidence="1">The sequence shown here is derived from an EMBL/GenBank/DDBJ whole genome shotgun (WGS) entry which is preliminary data.</text>
</comment>
<keyword evidence="2" id="KW-1185">Reference proteome</keyword>
<evidence type="ECO:0000313" key="1">
    <source>
        <dbReference type="EMBL" id="MBO0475881.1"/>
    </source>
</evidence>
<name>A0ABS3HSR3_9ENTE</name>
<dbReference type="RefSeq" id="WP_206964693.1">
    <property type="nucleotide sequence ID" value="NZ_JAFLVX010000007.1"/>
</dbReference>
<proteinExistence type="predicted"/>